<comment type="subcellular location">
    <subcellularLocation>
        <location evidence="1 7">Cell outer membrane</location>
        <topology evidence="1 7">Multi-pass membrane protein</topology>
    </subcellularLocation>
</comment>
<dbReference type="OrthoDB" id="9768177at2"/>
<evidence type="ECO:0000256" key="5">
    <source>
        <dbReference type="ARBA" id="ARBA00023136"/>
    </source>
</evidence>
<keyword evidence="3 7" id="KW-1134">Transmembrane beta strand</keyword>
<dbReference type="Proteomes" id="UP000183200">
    <property type="component" value="Unassembled WGS sequence"/>
</dbReference>
<comment type="similarity">
    <text evidence="7">Belongs to the TonB-dependent receptor family.</text>
</comment>
<feature type="domain" description="TonB-dependent receptor plug" evidence="9">
    <location>
        <begin position="131"/>
        <end position="257"/>
    </location>
</feature>
<evidence type="ECO:0000256" key="2">
    <source>
        <dbReference type="ARBA" id="ARBA00022448"/>
    </source>
</evidence>
<keyword evidence="5 7" id="KW-0472">Membrane</keyword>
<dbReference type="Pfam" id="PF07715">
    <property type="entry name" value="Plug"/>
    <property type="match status" value="1"/>
</dbReference>
<dbReference type="SUPFAM" id="SSF56935">
    <property type="entry name" value="Porins"/>
    <property type="match status" value="1"/>
</dbReference>
<proteinExistence type="inferred from homology"/>
<evidence type="ECO:0000256" key="4">
    <source>
        <dbReference type="ARBA" id="ARBA00022692"/>
    </source>
</evidence>
<dbReference type="Gene3D" id="2.40.170.20">
    <property type="entry name" value="TonB-dependent receptor, beta-barrel domain"/>
    <property type="match status" value="1"/>
</dbReference>
<evidence type="ECO:0000313" key="11">
    <source>
        <dbReference type="Proteomes" id="UP000183200"/>
    </source>
</evidence>
<dbReference type="NCBIfam" id="TIGR04056">
    <property type="entry name" value="OMP_RagA_SusC"/>
    <property type="match status" value="1"/>
</dbReference>
<dbReference type="RefSeq" id="WP_074605509.1">
    <property type="nucleotide sequence ID" value="NZ_FNGY01000002.1"/>
</dbReference>
<keyword evidence="8" id="KW-0732">Signal</keyword>
<gene>
    <name evidence="10" type="ORF">SAMN05421820_102673</name>
</gene>
<dbReference type="InterPro" id="IPR036942">
    <property type="entry name" value="Beta-barrel_TonB_sf"/>
</dbReference>
<dbReference type="AlphaFoldDB" id="A0A1G9PJ53"/>
<evidence type="ECO:0000256" key="7">
    <source>
        <dbReference type="PROSITE-ProRule" id="PRU01360"/>
    </source>
</evidence>
<evidence type="ECO:0000313" key="10">
    <source>
        <dbReference type="EMBL" id="SDL98810.1"/>
    </source>
</evidence>
<name>A0A1G9PJ53_9SPHI</name>
<dbReference type="Pfam" id="PF13620">
    <property type="entry name" value="CarboxypepD_reg"/>
    <property type="match status" value="1"/>
</dbReference>
<evidence type="ECO:0000256" key="6">
    <source>
        <dbReference type="ARBA" id="ARBA00023237"/>
    </source>
</evidence>
<dbReference type="NCBIfam" id="TIGR04057">
    <property type="entry name" value="SusC_RagA_signa"/>
    <property type="match status" value="1"/>
</dbReference>
<evidence type="ECO:0000256" key="1">
    <source>
        <dbReference type="ARBA" id="ARBA00004571"/>
    </source>
</evidence>
<protein>
    <submittedName>
        <fullName evidence="10">TonB-linked outer membrane protein, SusC/RagA family</fullName>
    </submittedName>
</protein>
<feature type="chain" id="PRO_5010325118" evidence="8">
    <location>
        <begin position="23"/>
        <end position="1119"/>
    </location>
</feature>
<dbReference type="InterPro" id="IPR039426">
    <property type="entry name" value="TonB-dep_rcpt-like"/>
</dbReference>
<dbReference type="EMBL" id="FNGY01000002">
    <property type="protein sequence ID" value="SDL98810.1"/>
    <property type="molecule type" value="Genomic_DNA"/>
</dbReference>
<feature type="signal peptide" evidence="8">
    <location>
        <begin position="1"/>
        <end position="22"/>
    </location>
</feature>
<accession>A0A1G9PJ53</accession>
<organism evidence="10 11">
    <name type="scientific">Pedobacter steynii</name>
    <dbReference type="NCBI Taxonomy" id="430522"/>
    <lineage>
        <taxon>Bacteria</taxon>
        <taxon>Pseudomonadati</taxon>
        <taxon>Bacteroidota</taxon>
        <taxon>Sphingobacteriia</taxon>
        <taxon>Sphingobacteriales</taxon>
        <taxon>Sphingobacteriaceae</taxon>
        <taxon>Pedobacter</taxon>
    </lineage>
</organism>
<dbReference type="SUPFAM" id="SSF49464">
    <property type="entry name" value="Carboxypeptidase regulatory domain-like"/>
    <property type="match status" value="1"/>
</dbReference>
<dbReference type="InterPro" id="IPR023997">
    <property type="entry name" value="TonB-dep_OMP_SusC/RagA_CS"/>
</dbReference>
<evidence type="ECO:0000259" key="9">
    <source>
        <dbReference type="Pfam" id="PF07715"/>
    </source>
</evidence>
<dbReference type="InterPro" id="IPR012910">
    <property type="entry name" value="Plug_dom"/>
</dbReference>
<keyword evidence="4 7" id="KW-0812">Transmembrane</keyword>
<dbReference type="Gene3D" id="2.170.130.10">
    <property type="entry name" value="TonB-dependent receptor, plug domain"/>
    <property type="match status" value="1"/>
</dbReference>
<keyword evidence="2 7" id="KW-0813">Transport</keyword>
<dbReference type="Gene3D" id="2.60.40.1120">
    <property type="entry name" value="Carboxypeptidase-like, regulatory domain"/>
    <property type="match status" value="1"/>
</dbReference>
<dbReference type="PROSITE" id="PS52016">
    <property type="entry name" value="TONB_DEPENDENT_REC_3"/>
    <property type="match status" value="1"/>
</dbReference>
<reference evidence="11" key="1">
    <citation type="submission" date="2016-10" db="EMBL/GenBank/DDBJ databases">
        <authorList>
            <person name="Varghese N."/>
            <person name="Submissions S."/>
        </authorList>
    </citation>
    <scope>NUCLEOTIDE SEQUENCE [LARGE SCALE GENOMIC DNA]</scope>
    <source>
        <strain evidence="11">DSM 19110</strain>
    </source>
</reference>
<dbReference type="InterPro" id="IPR008969">
    <property type="entry name" value="CarboxyPept-like_regulatory"/>
</dbReference>
<keyword evidence="11" id="KW-1185">Reference proteome</keyword>
<dbReference type="InterPro" id="IPR037066">
    <property type="entry name" value="Plug_dom_sf"/>
</dbReference>
<dbReference type="GO" id="GO:0009279">
    <property type="term" value="C:cell outer membrane"/>
    <property type="evidence" value="ECO:0007669"/>
    <property type="project" value="UniProtKB-SubCell"/>
</dbReference>
<evidence type="ECO:0000256" key="3">
    <source>
        <dbReference type="ARBA" id="ARBA00022452"/>
    </source>
</evidence>
<keyword evidence="6 7" id="KW-0998">Cell outer membrane</keyword>
<evidence type="ECO:0000256" key="8">
    <source>
        <dbReference type="SAM" id="SignalP"/>
    </source>
</evidence>
<dbReference type="InterPro" id="IPR023996">
    <property type="entry name" value="TonB-dep_OMP_SusC/RagA"/>
</dbReference>
<dbReference type="STRING" id="430522.BFS30_18075"/>
<sequence length="1119" mass="123977">MNKQLLLILFLLGLSLTGYSQKQTTITGQVLDAKDGLPIPGASVFVDNAGIGEQSGVPGVIQNSVIGTVTDTNGKFSLKVPEGTTSLKVSYLGYDAVLINIINKSNITVSLKNSENTLGEVVVNGYSDIAKRKNTTATTKLDYSKIRQTGVSGIDQMLAGQVAGVNVGTITGGPGAAPKIRIRGTVSLNGTQDPLWVLDGLPLEGTDLPSRLADKDNIDQLRNLPIAGLNPDDIEDITILKDAAATSIYGARAANGVIVITTKKGKKGPMAINFSANTFIAQRPDLGKLNLMNANEKVDFELGLASRSDLTWRDNQGAIARILNKSGELNTYRTNGFSGLSTATQNAINALRTQGTDWEKELYQQAINQQYTMALSGGTEQASYYFSGGYYNEKGTTKQTGMERYNMTLKTDYNISPKLKAGVAIFGSKTKRNNYLTDADSFTNLATYTRNVNPYQTVRDASGAFNYDPDMFGNVNGDVYLPFNLVEERENTRYTLNSKSVKTVMDLGYQINKDLKIRTELGLQFEDVGVEKYAGQSSYFLRKLREGTKYYNSATKKDEYFLPVGGTNQNQTSSLFQYNWKSILEYKKVFADKHEIEALAGSELRRNNREDINVKAFGFNEQTLTNQNIIFPNGNYDGKSSPYRAYQKTKGENAFASFYGTLSYTYDRKYTAYGSIRYDGSDLFGVDPKYRYLPIYSISGAWNASEEDFIKNAKWISSLRVRGSYGLQGNIDKNTSPFVVGDYGNVPILPGGNQPVISVNSPPNNKLRWERTTTYNAGLDFGILNNAVQFTVDYYHRFSDDLIGTEALQLENGFDFTSSNFSQVRNQGIEFSVSTRNISTHNFQWFTDFNIARNKSKVIREKVRPNQLNPSKEGYPVNALFVLKTAGLDANGIPQFQRDGKTVSLEDFYKLYDPLAGIFDGQLVSSGLDGKGFQDLYTYAGDMDPKFTGGLTNRFRYANFDLSVTAIFNIDQWVKARPTYSAAEVDRGRNYSRDVLNAWSPQNPGSALPGIYGYDTFGGSRWMAYKWQSGNDPGNTYNDLDIFAKKISYVRINSIRLGYTMPSKIAGKIKANSLRISVEGRNPFVFGTSYKGFFDPETYGNIYSQPITRSISIGLNATF</sequence>